<evidence type="ECO:0000313" key="3">
    <source>
        <dbReference type="Proteomes" id="UP000789901"/>
    </source>
</evidence>
<dbReference type="InterPro" id="IPR027417">
    <property type="entry name" value="P-loop_NTPase"/>
</dbReference>
<feature type="non-terminal residue" evidence="2">
    <location>
        <position position="1"/>
    </location>
</feature>
<protein>
    <submittedName>
        <fullName evidence="2">46398_t:CDS:1</fullName>
    </submittedName>
</protein>
<gene>
    <name evidence="2" type="ORF">GMARGA_LOCUS28739</name>
</gene>
<dbReference type="EMBL" id="CAJVQB010037270">
    <property type="protein sequence ID" value="CAG8825047.1"/>
    <property type="molecule type" value="Genomic_DNA"/>
</dbReference>
<sequence length="891" mass="101310">ELTSEDNTKNIALLEAYYPEEINSQYIIWVARKGFTAIDHPSEVYEMPDTHECIDGNKPLCPILDIDARQKPDSTNPELPSLDSKKITHKDLMSRILIACTDALYLILGSKNRFHKLENYLVQPKANCSVIWPRTFSSEKSAEEKFQPIEDEDALVKGSNLVIAKYEWLEIGKIEKGLINFRVQLPKECSICEVRHERDQLYGFLLKDGRFILKCFRQKQYKPDHKKNINVKEMEDVPKAYPDFSSEEPTTTLIRSPVATGKTKTLREILNSLAKSEANLPCFNWISYCKTLSNETKGKVEILQNSGLHVCHYQENNSDLAIHDWDVIIVQVESIHRLSLYGGRSYVVILDEANAIMRQMSSGIHARESENAMQDLLKSAVHVVAMNAFGNESTLAFLKAYRGKNIRIFDNKYQPRIDKTVKILYDPDKGSEAMRNGLRMIQEGKRVAFVMTSCKKARALANQASKLQKPDGSPILTCVYFAGISFEIPNHFDAIIAISNINTGVHVEAFVQMLYRVRDCLYCIISLYNKPNRDLIHAELLALRPGDLPTAVKGHREWYKIADCYVLDSSPAVETYIEVEYQRRLSVKYFPKILCSLIASTGASLELITIEETSLAKVTRVEVSNTIKKVAKKIEVADAELIANSPDISSDNAEIIKQILTRSFTNNMILQCHYLWKIYALGDIGGKDDIQNWSINNDDWIKLCDVNFVKKFNSPEPLQHFRRLAYFRRQGPDEEAVRDLFQSIGFSGIDDTKILSSNDVAKTFEQSQEKIIKIREDALLLFSFKTRAKGLPDLKATVKLINAIVGNWCGYTIKNGETHVAGFETQERIKAIKLNNPNYHPTIPVLLPTFDSIPITTDITISEETKFQYFTLSSNEIYEESSCNNIVEQLS</sequence>
<keyword evidence="3" id="KW-1185">Reference proteome</keyword>
<comment type="caution">
    <text evidence="2">The sequence shown here is derived from an EMBL/GenBank/DDBJ whole genome shotgun (WGS) entry which is preliminary data.</text>
</comment>
<organism evidence="2 3">
    <name type="scientific">Gigaspora margarita</name>
    <dbReference type="NCBI Taxonomy" id="4874"/>
    <lineage>
        <taxon>Eukaryota</taxon>
        <taxon>Fungi</taxon>
        <taxon>Fungi incertae sedis</taxon>
        <taxon>Mucoromycota</taxon>
        <taxon>Glomeromycotina</taxon>
        <taxon>Glomeromycetes</taxon>
        <taxon>Diversisporales</taxon>
        <taxon>Gigasporaceae</taxon>
        <taxon>Gigaspora</taxon>
    </lineage>
</organism>
<evidence type="ECO:0000259" key="1">
    <source>
        <dbReference type="Pfam" id="PF02399"/>
    </source>
</evidence>
<dbReference type="Proteomes" id="UP000789901">
    <property type="component" value="Unassembled WGS sequence"/>
</dbReference>
<accession>A0ABN7WAT3</accession>
<name>A0ABN7WAT3_GIGMA</name>
<feature type="domain" description="Replication origin-binding protein" evidence="1">
    <location>
        <begin position="227"/>
        <end position="413"/>
    </location>
</feature>
<dbReference type="Gene3D" id="3.40.50.300">
    <property type="entry name" value="P-loop containing nucleotide triphosphate hydrolases"/>
    <property type="match status" value="1"/>
</dbReference>
<evidence type="ECO:0000313" key="2">
    <source>
        <dbReference type="EMBL" id="CAG8825047.1"/>
    </source>
</evidence>
<feature type="non-terminal residue" evidence="2">
    <location>
        <position position="891"/>
    </location>
</feature>
<dbReference type="Pfam" id="PF02399">
    <property type="entry name" value="Herpes_ori_bp"/>
    <property type="match status" value="1"/>
</dbReference>
<proteinExistence type="predicted"/>
<reference evidence="2 3" key="1">
    <citation type="submission" date="2021-06" db="EMBL/GenBank/DDBJ databases">
        <authorList>
            <person name="Kallberg Y."/>
            <person name="Tangrot J."/>
            <person name="Rosling A."/>
        </authorList>
    </citation>
    <scope>NUCLEOTIDE SEQUENCE [LARGE SCALE GENOMIC DNA]</scope>
    <source>
        <strain evidence="2 3">120-4 pot B 10/14</strain>
    </source>
</reference>
<dbReference type="InterPro" id="IPR003450">
    <property type="entry name" value="Replication_origin-bd"/>
</dbReference>